<proteinExistence type="predicted"/>
<name>A0A2G9TDC0_TELCI</name>
<feature type="non-terminal residue" evidence="1">
    <location>
        <position position="1"/>
    </location>
</feature>
<accession>A0A2G9TDC0</accession>
<organism evidence="1 2">
    <name type="scientific">Teladorsagia circumcincta</name>
    <name type="common">Brown stomach worm</name>
    <name type="synonym">Ostertagia circumcincta</name>
    <dbReference type="NCBI Taxonomy" id="45464"/>
    <lineage>
        <taxon>Eukaryota</taxon>
        <taxon>Metazoa</taxon>
        <taxon>Ecdysozoa</taxon>
        <taxon>Nematoda</taxon>
        <taxon>Chromadorea</taxon>
        <taxon>Rhabditida</taxon>
        <taxon>Rhabditina</taxon>
        <taxon>Rhabditomorpha</taxon>
        <taxon>Strongyloidea</taxon>
        <taxon>Trichostrongylidae</taxon>
        <taxon>Teladorsagia</taxon>
    </lineage>
</organism>
<protein>
    <submittedName>
        <fullName evidence="1">Uncharacterized protein</fullName>
    </submittedName>
</protein>
<dbReference type="Proteomes" id="UP000230423">
    <property type="component" value="Unassembled WGS sequence"/>
</dbReference>
<gene>
    <name evidence="1" type="ORF">TELCIR_23070</name>
</gene>
<dbReference type="OrthoDB" id="10255969at2759"/>
<reference evidence="1 2" key="1">
    <citation type="submission" date="2015-09" db="EMBL/GenBank/DDBJ databases">
        <title>Draft genome of the parasitic nematode Teladorsagia circumcincta isolate WARC Sus (inbred).</title>
        <authorList>
            <person name="Mitreva M."/>
        </authorList>
    </citation>
    <scope>NUCLEOTIDE SEQUENCE [LARGE SCALE GENOMIC DNA]</scope>
    <source>
        <strain evidence="1 2">S</strain>
    </source>
</reference>
<dbReference type="AlphaFoldDB" id="A0A2G9TDC0"/>
<evidence type="ECO:0000313" key="1">
    <source>
        <dbReference type="EMBL" id="PIO55542.1"/>
    </source>
</evidence>
<dbReference type="EMBL" id="KZ385517">
    <property type="protein sequence ID" value="PIO55542.1"/>
    <property type="molecule type" value="Genomic_DNA"/>
</dbReference>
<keyword evidence="2" id="KW-1185">Reference proteome</keyword>
<evidence type="ECO:0000313" key="2">
    <source>
        <dbReference type="Proteomes" id="UP000230423"/>
    </source>
</evidence>
<sequence>GGTVQLSPGRSFDAVPLEGGAGDINRTVGFVAAIRTRWCNRPRVSIAYCSPILTVDVVKMQDEEYMLEQLRADAPNSSHYGCAINKFAGGVVFNQFDTTAGKLDYTILIPTEFLDDPWHLDQLWDDPFGANNDYNRPHHRT</sequence>